<dbReference type="AlphaFoldDB" id="A0A1H5XFQ3"/>
<dbReference type="RefSeq" id="WP_103910147.1">
    <property type="nucleotide sequence ID" value="NZ_FNUZ01000002.1"/>
</dbReference>
<proteinExistence type="predicted"/>
<name>A0A1H5XFQ3_9RHOB</name>
<keyword evidence="1" id="KW-0812">Transmembrane</keyword>
<dbReference type="OrthoDB" id="7859418at2"/>
<dbReference type="Proteomes" id="UP000236752">
    <property type="component" value="Unassembled WGS sequence"/>
</dbReference>
<keyword evidence="3" id="KW-1185">Reference proteome</keyword>
<evidence type="ECO:0000256" key="1">
    <source>
        <dbReference type="SAM" id="Phobius"/>
    </source>
</evidence>
<evidence type="ECO:0008006" key="4">
    <source>
        <dbReference type="Google" id="ProtNLM"/>
    </source>
</evidence>
<sequence>MDIINIILAALTAVFGAFGFIAPRWTAPVLDLEPIRTNMGLSEIRASTGGLFVALGLGAILIGTPMAYGMMGIAYVGAASGRLLSIFMDSPPRSKALLYFAIEAAFAAWLVGYNLIVA</sequence>
<keyword evidence="1" id="KW-1133">Transmembrane helix</keyword>
<gene>
    <name evidence="2" type="ORF">SAMN04488045_1866</name>
</gene>
<evidence type="ECO:0000313" key="2">
    <source>
        <dbReference type="EMBL" id="SEG10598.1"/>
    </source>
</evidence>
<reference evidence="2 3" key="1">
    <citation type="submission" date="2016-10" db="EMBL/GenBank/DDBJ databases">
        <authorList>
            <person name="de Groot N.N."/>
        </authorList>
    </citation>
    <scope>NUCLEOTIDE SEQUENCE [LARGE SCALE GENOMIC DNA]</scope>
    <source>
        <strain evidence="2 3">DSM 26915</strain>
    </source>
</reference>
<accession>A0A1H5XFQ3</accession>
<feature type="transmembrane region" description="Helical" evidence="1">
    <location>
        <begin position="50"/>
        <end position="76"/>
    </location>
</feature>
<dbReference type="InterPro" id="IPR025597">
    <property type="entry name" value="DUF4345"/>
</dbReference>
<dbReference type="EMBL" id="FNUZ01000002">
    <property type="protein sequence ID" value="SEG10598.1"/>
    <property type="molecule type" value="Genomic_DNA"/>
</dbReference>
<feature type="transmembrane region" description="Helical" evidence="1">
    <location>
        <begin position="97"/>
        <end position="116"/>
    </location>
</feature>
<keyword evidence="1" id="KW-0472">Membrane</keyword>
<evidence type="ECO:0000313" key="3">
    <source>
        <dbReference type="Proteomes" id="UP000236752"/>
    </source>
</evidence>
<dbReference type="Pfam" id="PF14248">
    <property type="entry name" value="DUF4345"/>
    <property type="match status" value="1"/>
</dbReference>
<protein>
    <recommendedName>
        <fullName evidence="4">DUF4345 domain-containing protein</fullName>
    </recommendedName>
</protein>
<organism evidence="2 3">
    <name type="scientific">Thalassococcus halodurans</name>
    <dbReference type="NCBI Taxonomy" id="373675"/>
    <lineage>
        <taxon>Bacteria</taxon>
        <taxon>Pseudomonadati</taxon>
        <taxon>Pseudomonadota</taxon>
        <taxon>Alphaproteobacteria</taxon>
        <taxon>Rhodobacterales</taxon>
        <taxon>Roseobacteraceae</taxon>
        <taxon>Thalassococcus</taxon>
    </lineage>
</organism>